<dbReference type="PANTHER" id="PTHR46179:SF13">
    <property type="entry name" value="C2H2-TYPE DOMAIN-CONTAINING PROTEIN"/>
    <property type="match status" value="1"/>
</dbReference>
<sequence>MDVTKPFECPQCSKSYQSESSLKRHVKTVHEVHERFKCRGCTQTFNRKDYAKAHYKREHVKNAERYNCSFCGKEFKFRRSKNDHEKSHTEYSCPRNSCYLGFDTIEDALEHAKDSQHRSDQQLYECPVENCRLTAIGKVLDKTSLAKHWKMHAQQKHISGELELVYIEAAQPPFRDIPILGSIMANNHSIRLASASLGNTMSEPQEDEDEEEGGDEEGDAEEDEIMVRDDEDINILERNEVWFGMCACYPLNEN</sequence>
<dbReference type="PROSITE" id="PS00028">
    <property type="entry name" value="ZINC_FINGER_C2H2_1"/>
    <property type="match status" value="4"/>
</dbReference>
<keyword evidence="13" id="KW-1185">Reference proteome</keyword>
<dbReference type="InterPro" id="IPR036236">
    <property type="entry name" value="Znf_C2H2_sf"/>
</dbReference>
<evidence type="ECO:0000256" key="4">
    <source>
        <dbReference type="ARBA" id="ARBA00022771"/>
    </source>
</evidence>
<dbReference type="Pfam" id="PF00096">
    <property type="entry name" value="zf-C2H2"/>
    <property type="match status" value="1"/>
</dbReference>
<gene>
    <name evidence="12" type="ORF">FANTH_11674</name>
</gene>
<dbReference type="InterPro" id="IPR051061">
    <property type="entry name" value="Zinc_finger_trans_reg"/>
</dbReference>
<feature type="domain" description="C2H2-type" evidence="11">
    <location>
        <begin position="36"/>
        <end position="64"/>
    </location>
</feature>
<feature type="compositionally biased region" description="Acidic residues" evidence="10">
    <location>
        <begin position="204"/>
        <end position="230"/>
    </location>
</feature>
<proteinExistence type="predicted"/>
<reference evidence="12 13" key="1">
    <citation type="journal article" date="2020" name="BMC Genomics">
        <title>Correction to: Identification and distribution of gene clusters required for synthesis of sphingolipid metabolism inhibitors in diverse species of the filamentous fungus Fusarium.</title>
        <authorList>
            <person name="Kim H.S."/>
            <person name="Lohmar J.M."/>
            <person name="Busman M."/>
            <person name="Brown D.W."/>
            <person name="Naumann T.A."/>
            <person name="Divon H.H."/>
            <person name="Lysoe E."/>
            <person name="Uhlig S."/>
            <person name="Proctor R.H."/>
        </authorList>
    </citation>
    <scope>NUCLEOTIDE SEQUENCE [LARGE SCALE GENOMIC DNA]</scope>
    <source>
        <strain evidence="12 13">NRRL 25214</strain>
    </source>
</reference>
<keyword evidence="3" id="KW-0677">Repeat</keyword>
<evidence type="ECO:0000256" key="5">
    <source>
        <dbReference type="ARBA" id="ARBA00022833"/>
    </source>
</evidence>
<evidence type="ECO:0000256" key="2">
    <source>
        <dbReference type="ARBA" id="ARBA00022723"/>
    </source>
</evidence>
<comment type="subcellular location">
    <subcellularLocation>
        <location evidence="1">Nucleus</location>
    </subcellularLocation>
</comment>
<keyword evidence="7" id="KW-0804">Transcription</keyword>
<dbReference type="SUPFAM" id="SSF57667">
    <property type="entry name" value="beta-beta-alpha zinc fingers"/>
    <property type="match status" value="1"/>
</dbReference>
<feature type="domain" description="C2H2-type" evidence="11">
    <location>
        <begin position="66"/>
        <end position="89"/>
    </location>
</feature>
<evidence type="ECO:0000256" key="1">
    <source>
        <dbReference type="ARBA" id="ARBA00004123"/>
    </source>
</evidence>
<keyword evidence="6" id="KW-0805">Transcription regulation</keyword>
<evidence type="ECO:0000256" key="7">
    <source>
        <dbReference type="ARBA" id="ARBA00023163"/>
    </source>
</evidence>
<keyword evidence="4 9" id="KW-0863">Zinc-finger</keyword>
<evidence type="ECO:0000256" key="6">
    <source>
        <dbReference type="ARBA" id="ARBA00023015"/>
    </source>
</evidence>
<evidence type="ECO:0000259" key="11">
    <source>
        <dbReference type="PROSITE" id="PS50157"/>
    </source>
</evidence>
<dbReference type="EMBL" id="JABEVY010000347">
    <property type="protein sequence ID" value="KAF5235561.1"/>
    <property type="molecule type" value="Genomic_DNA"/>
</dbReference>
<evidence type="ECO:0000256" key="10">
    <source>
        <dbReference type="SAM" id="MobiDB-lite"/>
    </source>
</evidence>
<dbReference type="AlphaFoldDB" id="A0A8H4YWZ2"/>
<organism evidence="12 13">
    <name type="scientific">Fusarium anthophilum</name>
    <dbReference type="NCBI Taxonomy" id="48485"/>
    <lineage>
        <taxon>Eukaryota</taxon>
        <taxon>Fungi</taxon>
        <taxon>Dikarya</taxon>
        <taxon>Ascomycota</taxon>
        <taxon>Pezizomycotina</taxon>
        <taxon>Sordariomycetes</taxon>
        <taxon>Hypocreomycetidae</taxon>
        <taxon>Hypocreales</taxon>
        <taxon>Nectriaceae</taxon>
        <taxon>Fusarium</taxon>
        <taxon>Fusarium fujikuroi species complex</taxon>
    </lineage>
</organism>
<keyword evidence="2" id="KW-0479">Metal-binding</keyword>
<feature type="region of interest" description="Disordered" evidence="10">
    <location>
        <begin position="197"/>
        <end position="230"/>
    </location>
</feature>
<dbReference type="GO" id="GO:0005634">
    <property type="term" value="C:nucleus"/>
    <property type="evidence" value="ECO:0007669"/>
    <property type="project" value="UniProtKB-SubCell"/>
</dbReference>
<dbReference type="Gene3D" id="3.30.160.60">
    <property type="entry name" value="Classic Zinc Finger"/>
    <property type="match status" value="2"/>
</dbReference>
<evidence type="ECO:0000256" key="9">
    <source>
        <dbReference type="PROSITE-ProRule" id="PRU00042"/>
    </source>
</evidence>
<name>A0A8H4YWZ2_9HYPO</name>
<dbReference type="GO" id="GO:0008270">
    <property type="term" value="F:zinc ion binding"/>
    <property type="evidence" value="ECO:0007669"/>
    <property type="project" value="UniProtKB-KW"/>
</dbReference>
<protein>
    <recommendedName>
        <fullName evidence="11">C2H2-type domain-containing protein</fullName>
    </recommendedName>
</protein>
<evidence type="ECO:0000313" key="13">
    <source>
        <dbReference type="Proteomes" id="UP000573603"/>
    </source>
</evidence>
<comment type="caution">
    <text evidence="12">The sequence shown here is derived from an EMBL/GenBank/DDBJ whole genome shotgun (WGS) entry which is preliminary data.</text>
</comment>
<feature type="domain" description="C2H2-type" evidence="11">
    <location>
        <begin position="7"/>
        <end position="35"/>
    </location>
</feature>
<dbReference type="PANTHER" id="PTHR46179">
    <property type="entry name" value="ZINC FINGER PROTEIN"/>
    <property type="match status" value="1"/>
</dbReference>
<accession>A0A8H4YWZ2</accession>
<evidence type="ECO:0000256" key="3">
    <source>
        <dbReference type="ARBA" id="ARBA00022737"/>
    </source>
</evidence>
<dbReference type="GO" id="GO:0006357">
    <property type="term" value="P:regulation of transcription by RNA polymerase II"/>
    <property type="evidence" value="ECO:0007669"/>
    <property type="project" value="TreeGrafter"/>
</dbReference>
<evidence type="ECO:0000313" key="12">
    <source>
        <dbReference type="EMBL" id="KAF5235561.1"/>
    </source>
</evidence>
<evidence type="ECO:0000256" key="8">
    <source>
        <dbReference type="ARBA" id="ARBA00023242"/>
    </source>
</evidence>
<dbReference type="InterPro" id="IPR013087">
    <property type="entry name" value="Znf_C2H2_type"/>
</dbReference>
<dbReference type="Pfam" id="PF13894">
    <property type="entry name" value="zf-C2H2_4"/>
    <property type="match status" value="1"/>
</dbReference>
<keyword evidence="5" id="KW-0862">Zinc</keyword>
<dbReference type="PROSITE" id="PS50157">
    <property type="entry name" value="ZINC_FINGER_C2H2_2"/>
    <property type="match status" value="3"/>
</dbReference>
<keyword evidence="8" id="KW-0539">Nucleus</keyword>
<dbReference type="SMART" id="SM00355">
    <property type="entry name" value="ZnF_C2H2"/>
    <property type="match status" value="5"/>
</dbReference>
<dbReference type="FunFam" id="3.30.160.60:FF:000870">
    <property type="entry name" value="zinc finger protein 197 isoform X1"/>
    <property type="match status" value="1"/>
</dbReference>
<dbReference type="Proteomes" id="UP000573603">
    <property type="component" value="Unassembled WGS sequence"/>
</dbReference>